<evidence type="ECO:0000256" key="10">
    <source>
        <dbReference type="SAM" id="MobiDB-lite"/>
    </source>
</evidence>
<evidence type="ECO:0000313" key="12">
    <source>
        <dbReference type="EMBL" id="TPX49611.1"/>
    </source>
</evidence>
<feature type="compositionally biased region" description="Low complexity" evidence="10">
    <location>
        <begin position="610"/>
        <end position="620"/>
    </location>
</feature>
<dbReference type="GO" id="GO:0005524">
    <property type="term" value="F:ATP binding"/>
    <property type="evidence" value="ECO:0007669"/>
    <property type="project" value="UniProtKB-UniRule"/>
</dbReference>
<dbReference type="InterPro" id="IPR011009">
    <property type="entry name" value="Kinase-like_dom_sf"/>
</dbReference>
<dbReference type="InterPro" id="IPR037151">
    <property type="entry name" value="AlkB-like_sf"/>
</dbReference>
<proteinExistence type="predicted"/>
<evidence type="ECO:0000256" key="4">
    <source>
        <dbReference type="ARBA" id="ARBA00022840"/>
    </source>
</evidence>
<dbReference type="Pfam" id="PF07714">
    <property type="entry name" value="PK_Tyr_Ser-Thr"/>
    <property type="match status" value="1"/>
</dbReference>
<dbReference type="SUPFAM" id="SSF51197">
    <property type="entry name" value="Clavaminate synthase-like"/>
    <property type="match status" value="1"/>
</dbReference>
<evidence type="ECO:0000256" key="8">
    <source>
        <dbReference type="PIRSR" id="PIRSR604574-2"/>
    </source>
</evidence>
<dbReference type="PROSITE" id="PS00108">
    <property type="entry name" value="PROTEIN_KINASE_ST"/>
    <property type="match status" value="1"/>
</dbReference>
<dbReference type="PANTHER" id="PTHR16557">
    <property type="entry name" value="ALKYLATED DNA REPAIR PROTEIN ALKB-RELATED"/>
    <property type="match status" value="1"/>
</dbReference>
<dbReference type="InterPro" id="IPR017441">
    <property type="entry name" value="Protein_kinase_ATP_BS"/>
</dbReference>
<organism evidence="12 13">
    <name type="scientific">Chytriomyces confervae</name>
    <dbReference type="NCBI Taxonomy" id="246404"/>
    <lineage>
        <taxon>Eukaryota</taxon>
        <taxon>Fungi</taxon>
        <taxon>Fungi incertae sedis</taxon>
        <taxon>Chytridiomycota</taxon>
        <taxon>Chytridiomycota incertae sedis</taxon>
        <taxon>Chytridiomycetes</taxon>
        <taxon>Chytridiales</taxon>
        <taxon>Chytriomycetaceae</taxon>
        <taxon>Chytriomyces</taxon>
    </lineage>
</organism>
<keyword evidence="6" id="KW-0560">Oxidoreductase</keyword>
<dbReference type="Proteomes" id="UP000320333">
    <property type="component" value="Unassembled WGS sequence"/>
</dbReference>
<evidence type="ECO:0000256" key="2">
    <source>
        <dbReference type="ARBA" id="ARBA00022723"/>
    </source>
</evidence>
<keyword evidence="3 9" id="KW-0547">Nucleotide-binding</keyword>
<dbReference type="PROSITE" id="PS50011">
    <property type="entry name" value="PROTEIN_KINASE_DOM"/>
    <property type="match status" value="1"/>
</dbReference>
<evidence type="ECO:0000256" key="1">
    <source>
        <dbReference type="ARBA" id="ARBA00022527"/>
    </source>
</evidence>
<dbReference type="GO" id="GO:0005634">
    <property type="term" value="C:nucleus"/>
    <property type="evidence" value="ECO:0007669"/>
    <property type="project" value="TreeGrafter"/>
</dbReference>
<dbReference type="PANTHER" id="PTHR16557:SF2">
    <property type="entry name" value="NUCLEIC ACID DIOXYGENASE ALKBH1"/>
    <property type="match status" value="1"/>
</dbReference>
<protein>
    <recommendedName>
        <fullName evidence="11">Protein kinase domain-containing protein</fullName>
    </recommendedName>
</protein>
<feature type="domain" description="Protein kinase" evidence="11">
    <location>
        <begin position="125"/>
        <end position="402"/>
    </location>
</feature>
<dbReference type="Pfam" id="PF13532">
    <property type="entry name" value="2OG-FeII_Oxy_2"/>
    <property type="match status" value="1"/>
</dbReference>
<reference evidence="12 13" key="1">
    <citation type="journal article" date="2019" name="Sci. Rep.">
        <title>Comparative genomics of chytrid fungi reveal insights into the obligate biotrophic and pathogenic lifestyle of Synchytrium endobioticum.</title>
        <authorList>
            <person name="van de Vossenberg B.T.L.H."/>
            <person name="Warris S."/>
            <person name="Nguyen H.D.T."/>
            <person name="van Gent-Pelzer M.P.E."/>
            <person name="Joly D.L."/>
            <person name="van de Geest H.C."/>
            <person name="Bonants P.J.M."/>
            <person name="Smith D.S."/>
            <person name="Levesque C.A."/>
            <person name="van der Lee T.A.J."/>
        </authorList>
    </citation>
    <scope>NUCLEOTIDE SEQUENCE [LARGE SCALE GENOMIC DNA]</scope>
    <source>
        <strain evidence="12 13">CBS 675.73</strain>
    </source>
</reference>
<comment type="caution">
    <text evidence="12">The sequence shown here is derived from an EMBL/GenBank/DDBJ whole genome shotgun (WGS) entry which is preliminary data.</text>
</comment>
<dbReference type="Gene3D" id="2.60.120.590">
    <property type="entry name" value="Alpha-ketoglutarate-dependent dioxygenase AlkB-like"/>
    <property type="match status" value="1"/>
</dbReference>
<dbReference type="InterPro" id="IPR027450">
    <property type="entry name" value="AlkB-like"/>
</dbReference>
<keyword evidence="4 9" id="KW-0067">ATP-binding</keyword>
<dbReference type="InterPro" id="IPR001245">
    <property type="entry name" value="Ser-Thr/Tyr_kinase_cat_dom"/>
</dbReference>
<dbReference type="InterPro" id="IPR004574">
    <property type="entry name" value="Alkb"/>
</dbReference>
<dbReference type="GO" id="GO:0051213">
    <property type="term" value="F:dioxygenase activity"/>
    <property type="evidence" value="ECO:0007669"/>
    <property type="project" value="UniProtKB-KW"/>
</dbReference>
<keyword evidence="2 8" id="KW-0479">Metal-binding</keyword>
<accession>A0A507DDX7</accession>
<feature type="region of interest" description="Disordered" evidence="10">
    <location>
        <begin position="594"/>
        <end position="627"/>
    </location>
</feature>
<feature type="binding site" evidence="9">
    <location>
        <position position="152"/>
    </location>
    <ligand>
        <name>ATP</name>
        <dbReference type="ChEBI" id="CHEBI:30616"/>
    </ligand>
</feature>
<evidence type="ECO:0000256" key="7">
    <source>
        <dbReference type="ARBA" id="ARBA00023004"/>
    </source>
</evidence>
<dbReference type="InterPro" id="IPR008271">
    <property type="entry name" value="Ser/Thr_kinase_AS"/>
</dbReference>
<feature type="binding site" evidence="8">
    <location>
        <position position="708"/>
    </location>
    <ligand>
        <name>Fe cation</name>
        <dbReference type="ChEBI" id="CHEBI:24875"/>
        <note>catalytic</note>
    </ligand>
</feature>
<keyword evidence="1" id="KW-0808">Transferase</keyword>
<dbReference type="EMBL" id="QEAP01001205">
    <property type="protein sequence ID" value="TPX49611.1"/>
    <property type="molecule type" value="Genomic_DNA"/>
</dbReference>
<evidence type="ECO:0000313" key="13">
    <source>
        <dbReference type="Proteomes" id="UP000320333"/>
    </source>
</evidence>
<dbReference type="AlphaFoldDB" id="A0A507DDX7"/>
<dbReference type="GO" id="GO:0046872">
    <property type="term" value="F:metal ion binding"/>
    <property type="evidence" value="ECO:0007669"/>
    <property type="project" value="UniProtKB-KW"/>
</dbReference>
<dbReference type="InterPro" id="IPR000719">
    <property type="entry name" value="Prot_kinase_dom"/>
</dbReference>
<evidence type="ECO:0000256" key="6">
    <source>
        <dbReference type="ARBA" id="ARBA00023002"/>
    </source>
</evidence>
<dbReference type="GO" id="GO:0005737">
    <property type="term" value="C:cytoplasm"/>
    <property type="evidence" value="ECO:0007669"/>
    <property type="project" value="TreeGrafter"/>
</dbReference>
<evidence type="ECO:0000259" key="11">
    <source>
        <dbReference type="PROSITE" id="PS50011"/>
    </source>
</evidence>
<keyword evidence="5" id="KW-0223">Dioxygenase</keyword>
<comment type="cofactor">
    <cofactor evidence="8">
        <name>Fe(2+)</name>
        <dbReference type="ChEBI" id="CHEBI:29033"/>
    </cofactor>
    <text evidence="8">Binds 1 Fe(2+) ion per subunit.</text>
</comment>
<feature type="binding site" evidence="8">
    <location>
        <position position="710"/>
    </location>
    <ligand>
        <name>Fe cation</name>
        <dbReference type="ChEBI" id="CHEBI:24875"/>
        <note>catalytic</note>
    </ligand>
</feature>
<evidence type="ECO:0000256" key="5">
    <source>
        <dbReference type="ARBA" id="ARBA00022964"/>
    </source>
</evidence>
<dbReference type="SUPFAM" id="SSF56112">
    <property type="entry name" value="Protein kinase-like (PK-like)"/>
    <property type="match status" value="1"/>
</dbReference>
<name>A0A507DDX7_9FUNG</name>
<evidence type="ECO:0000256" key="3">
    <source>
        <dbReference type="ARBA" id="ARBA00022741"/>
    </source>
</evidence>
<dbReference type="STRING" id="246404.A0A507DDX7"/>
<dbReference type="OrthoDB" id="6614653at2759"/>
<sequence>MATNERRIPYVASNETLTPYVAPIQRIRKTPVAASDKGFVALPATPAPAFAAKPNFETPHGFNGTEPAYHVHMPLQKSQRQRNVETGVTPIVSPLAGVGESKKCNASITCAEEAVMKIPADAVCIDRAKILGRGSFGVVYSATYKAHSVAVKCLIGVDTAVARRKFENEARQWFRLKHECIVSLLGIGVFRESGESSVAPVESTQEPAALMLVMECMSMSVRTAIYSASVPPLKNRLLWVRQTASAFCYLHHECKPAVLHLDLKPDNILIDANGNAQVADFGLVRIQRLTTSYTANSIQTRRHGAYLYAPPESFELRYRPTTKHDVYCFAMTTYEILGLQFPFFGEDITHAKDWVRRGDRPEQPEMVTIPEHCWALIVKCWDHSAPLRPDFIQITDCIQSWSTEEAEPLTEEPNHSDFWNQLRTPFRVFERAFKRKTLGSHKQVLQPETNSIAELPLSIAERLVDLRNSPEESLLSEDQRPYKIRIKNPFPASNLTEAASITNAEKEEDVMCEALLFPTHPGLILIPAALSKEKQKDMVRKTLRDWTFRPNVTNLDTHYIIHEPKGLWAVHEREWRARTLEGLEVDTVAPRRISGDDDVDAYDSHDDETPATTALAETPDSNNTPLLQPMNVSKLIQRWRWSSLGWQYNWSKKIYHMDRPVEFPPELHEMTKSVIRSVEPMTGYSEDKFKSEAGIVNFYQIPDALMGHQDRSELNMEAPLGHSCIFVIGTESREDKEDLPISLVLRSGDVIVMSGASRKCFHGVPRIIPNSLPEYLAPTNDANSEGDDDDWRIFGDFLSTARININVRQIV</sequence>
<dbReference type="SMART" id="SM00220">
    <property type="entry name" value="S_TKc"/>
    <property type="match status" value="1"/>
</dbReference>
<keyword evidence="7 8" id="KW-0408">Iron</keyword>
<keyword evidence="1" id="KW-0418">Kinase</keyword>
<keyword evidence="1" id="KW-0723">Serine/threonine-protein kinase</keyword>
<dbReference type="Gene3D" id="1.10.510.10">
    <property type="entry name" value="Transferase(Phosphotransferase) domain 1"/>
    <property type="match status" value="1"/>
</dbReference>
<evidence type="ECO:0000256" key="9">
    <source>
        <dbReference type="PROSITE-ProRule" id="PRU10141"/>
    </source>
</evidence>
<feature type="binding site" evidence="8">
    <location>
        <position position="762"/>
    </location>
    <ligand>
        <name>Fe cation</name>
        <dbReference type="ChEBI" id="CHEBI:24875"/>
        <note>catalytic</note>
    </ligand>
</feature>
<keyword evidence="13" id="KW-1185">Reference proteome</keyword>
<gene>
    <name evidence="12" type="ORF">CcCBS67573_g10150</name>
</gene>
<dbReference type="PROSITE" id="PS00107">
    <property type="entry name" value="PROTEIN_KINASE_ATP"/>
    <property type="match status" value="1"/>
</dbReference>
<dbReference type="GO" id="GO:0004674">
    <property type="term" value="F:protein serine/threonine kinase activity"/>
    <property type="evidence" value="ECO:0007669"/>
    <property type="project" value="UniProtKB-KW"/>
</dbReference>